<keyword evidence="3" id="KW-1185">Reference proteome</keyword>
<evidence type="ECO:0000313" key="2">
    <source>
        <dbReference type="EMBL" id="MXO86422.1"/>
    </source>
</evidence>
<keyword evidence="1" id="KW-0472">Membrane</keyword>
<proteinExistence type="predicted"/>
<sequence length="124" mass="14021">MKLEPKLLWWIVAGYAALVLICLFWMGEPNQTGFFTVGGLFLLWALAPLVPFCLGTPNLPLKLLGLVLSALAGAGFYIMLTFLTQPDAFNLLIFVFVPFYQLAFSAIWLVGVWIWSRFFKERKA</sequence>
<feature type="transmembrane region" description="Helical" evidence="1">
    <location>
        <begin position="89"/>
        <end position="115"/>
    </location>
</feature>
<dbReference type="AlphaFoldDB" id="A0A844ZGP9"/>
<dbReference type="EMBL" id="WTYW01000002">
    <property type="protein sequence ID" value="MXO86422.1"/>
    <property type="molecule type" value="Genomic_DNA"/>
</dbReference>
<comment type="caution">
    <text evidence="2">The sequence shown here is derived from an EMBL/GenBank/DDBJ whole genome shotgun (WGS) entry which is preliminary data.</text>
</comment>
<organism evidence="2 3">
    <name type="scientific">Parapontixanthobacter aurantiacus</name>
    <dbReference type="NCBI Taxonomy" id="1463599"/>
    <lineage>
        <taxon>Bacteria</taxon>
        <taxon>Pseudomonadati</taxon>
        <taxon>Pseudomonadota</taxon>
        <taxon>Alphaproteobacteria</taxon>
        <taxon>Sphingomonadales</taxon>
        <taxon>Erythrobacteraceae</taxon>
        <taxon>Parapontixanthobacter</taxon>
    </lineage>
</organism>
<name>A0A844ZGP9_9SPHN</name>
<feature type="transmembrane region" description="Helical" evidence="1">
    <location>
        <begin position="33"/>
        <end position="54"/>
    </location>
</feature>
<keyword evidence="1" id="KW-1133">Transmembrane helix</keyword>
<evidence type="ECO:0000256" key="1">
    <source>
        <dbReference type="SAM" id="Phobius"/>
    </source>
</evidence>
<feature type="transmembrane region" description="Helical" evidence="1">
    <location>
        <begin position="61"/>
        <end position="83"/>
    </location>
</feature>
<reference evidence="2 3" key="1">
    <citation type="submission" date="2019-12" db="EMBL/GenBank/DDBJ databases">
        <title>Genomic-based taxomic classification of the family Erythrobacteraceae.</title>
        <authorList>
            <person name="Xu L."/>
        </authorList>
    </citation>
    <scope>NUCLEOTIDE SEQUENCE [LARGE SCALE GENOMIC DNA]</scope>
    <source>
        <strain evidence="2 3">MCCC 1A09962</strain>
    </source>
</reference>
<protein>
    <submittedName>
        <fullName evidence="2">Uncharacterized protein</fullName>
    </submittedName>
</protein>
<gene>
    <name evidence="2" type="ORF">GRI38_10335</name>
</gene>
<accession>A0A844ZGP9</accession>
<dbReference type="RefSeq" id="WP_160683197.1">
    <property type="nucleotide sequence ID" value="NZ_WTYW01000002.1"/>
</dbReference>
<feature type="transmembrane region" description="Helical" evidence="1">
    <location>
        <begin position="7"/>
        <end position="27"/>
    </location>
</feature>
<evidence type="ECO:0000313" key="3">
    <source>
        <dbReference type="Proteomes" id="UP000433104"/>
    </source>
</evidence>
<keyword evidence="1" id="KW-0812">Transmembrane</keyword>
<dbReference type="Proteomes" id="UP000433104">
    <property type="component" value="Unassembled WGS sequence"/>
</dbReference>